<organism evidence="8 9">
    <name type="scientific">Cytobacillus firmus</name>
    <name type="common">Bacillus firmus</name>
    <dbReference type="NCBI Taxonomy" id="1399"/>
    <lineage>
        <taxon>Bacteria</taxon>
        <taxon>Bacillati</taxon>
        <taxon>Bacillota</taxon>
        <taxon>Bacilli</taxon>
        <taxon>Bacillales</taxon>
        <taxon>Bacillaceae</taxon>
        <taxon>Cytobacillus</taxon>
    </lineage>
</organism>
<evidence type="ECO:0000256" key="5">
    <source>
        <dbReference type="ARBA" id="ARBA00022840"/>
    </source>
</evidence>
<dbReference type="Pfam" id="PF00871">
    <property type="entry name" value="Acetate_kinase"/>
    <property type="match status" value="1"/>
</dbReference>
<keyword evidence="2 6" id="KW-0808">Transferase</keyword>
<dbReference type="GO" id="GO:0006085">
    <property type="term" value="P:acetyl-CoA biosynthetic process"/>
    <property type="evidence" value="ECO:0007669"/>
    <property type="project" value="UniProtKB-UniRule"/>
</dbReference>
<dbReference type="GeneID" id="67525607"/>
<comment type="pathway">
    <text evidence="6">Metabolic intermediate biosynthesis; acetyl-CoA biosynthesis; acetyl-CoA from acetate: step 1/2.</text>
</comment>
<dbReference type="PRINTS" id="PR00471">
    <property type="entry name" value="ACETATEKNASE"/>
</dbReference>
<dbReference type="GO" id="GO:0005524">
    <property type="term" value="F:ATP binding"/>
    <property type="evidence" value="ECO:0007669"/>
    <property type="project" value="UniProtKB-KW"/>
</dbReference>
<keyword evidence="5 6" id="KW-0067">ATP-binding</keyword>
<evidence type="ECO:0000313" key="8">
    <source>
        <dbReference type="EMBL" id="KAF0822668.1"/>
    </source>
</evidence>
<evidence type="ECO:0000256" key="3">
    <source>
        <dbReference type="ARBA" id="ARBA00022741"/>
    </source>
</evidence>
<evidence type="ECO:0000256" key="2">
    <source>
        <dbReference type="ARBA" id="ARBA00022679"/>
    </source>
</evidence>
<dbReference type="InterPro" id="IPR023865">
    <property type="entry name" value="Aliphatic_acid_kinase_CS"/>
</dbReference>
<keyword evidence="6" id="KW-0460">Magnesium</keyword>
<feature type="site" description="Transition state stabilizer" evidence="6">
    <location>
        <position position="239"/>
    </location>
</feature>
<feature type="site" description="Transition state stabilizer" evidence="6">
    <location>
        <position position="178"/>
    </location>
</feature>
<dbReference type="GO" id="GO:0008776">
    <property type="term" value="F:acetate kinase activity"/>
    <property type="evidence" value="ECO:0007669"/>
    <property type="project" value="UniProtKB-UniRule"/>
</dbReference>
<comment type="caution">
    <text evidence="8">The sequence shown here is derived from an EMBL/GenBank/DDBJ whole genome shotgun (WGS) entry which is preliminary data.</text>
</comment>
<comment type="catalytic activity">
    <reaction evidence="6">
        <text>acetate + ATP = acetyl phosphate + ADP</text>
        <dbReference type="Rhea" id="RHEA:11352"/>
        <dbReference type="ChEBI" id="CHEBI:22191"/>
        <dbReference type="ChEBI" id="CHEBI:30089"/>
        <dbReference type="ChEBI" id="CHEBI:30616"/>
        <dbReference type="ChEBI" id="CHEBI:456216"/>
        <dbReference type="EC" id="2.7.2.1"/>
    </reaction>
</comment>
<dbReference type="EC" id="2.7.2.1" evidence="6"/>
<feature type="binding site" evidence="6">
    <location>
        <begin position="206"/>
        <end position="210"/>
    </location>
    <ligand>
        <name>ATP</name>
        <dbReference type="ChEBI" id="CHEBI:30616"/>
    </ligand>
</feature>
<sequence length="395" mass="43211">MAKIIAINAGSSSLKFQLFDMPSEEVITKGLIERIGLDNAVFNISVNGEKIKEVTDIPDHAVAVKILLDKLTNLGIIKSLDEIEGIGHRVVHGGEAFNDSVVITDEVLAKIDELSELAPLHNPANITGIKAFQQVLPNVPAVAVFDTAFHQTMPESSFLYSLPYEYYEKYGIRKYGFHGTSHKYVSERAAEMLGRPLDQLRLISCHLGNGASITAIEGGKSIDTSMGFTPLAGVTMGTRSGNLDPALIPFIMEKTGLNADEVLDVLNKKSGMLGVSGFSSDLRDIEIQAVEGNERAELALEVFANRIHKYIGSYASRMYGVDAIIFTAGIGENSDVIRERVLQGLEFMGVYWDPALNKVRGEEAFINYPHSPVKVMIIPTNEEVMIARDVVRLAK</sequence>
<proteinExistence type="inferred from homology"/>
<feature type="binding site" evidence="6">
    <location>
        <position position="89"/>
    </location>
    <ligand>
        <name>substrate</name>
    </ligand>
</feature>
<feature type="binding site" evidence="6">
    <location>
        <begin position="281"/>
        <end position="283"/>
    </location>
    <ligand>
        <name>ATP</name>
        <dbReference type="ChEBI" id="CHEBI:30616"/>
    </ligand>
</feature>
<comment type="similarity">
    <text evidence="1 6 7">Belongs to the acetokinase family.</text>
</comment>
<dbReference type="GO" id="GO:0005737">
    <property type="term" value="C:cytoplasm"/>
    <property type="evidence" value="ECO:0007669"/>
    <property type="project" value="UniProtKB-SubCell"/>
</dbReference>
<evidence type="ECO:0000256" key="6">
    <source>
        <dbReference type="HAMAP-Rule" id="MF_00020"/>
    </source>
</evidence>
<evidence type="ECO:0000256" key="4">
    <source>
        <dbReference type="ARBA" id="ARBA00022777"/>
    </source>
</evidence>
<keyword evidence="3 6" id="KW-0547">Nucleotide-binding</keyword>
<name>A0A380Y0S6_CYTFI</name>
<dbReference type="EMBL" id="VDEM01000050">
    <property type="protein sequence ID" value="KAF0822668.1"/>
    <property type="molecule type" value="Genomic_DNA"/>
</dbReference>
<keyword evidence="4 6" id="KW-0418">Kinase</keyword>
<feature type="binding site" evidence="6">
    <location>
        <position position="8"/>
    </location>
    <ligand>
        <name>Mg(2+)</name>
        <dbReference type="ChEBI" id="CHEBI:18420"/>
    </ligand>
</feature>
<dbReference type="PROSITE" id="PS01075">
    <property type="entry name" value="ACETATE_KINASE_1"/>
    <property type="match status" value="1"/>
</dbReference>
<dbReference type="PROSITE" id="PS01076">
    <property type="entry name" value="ACETATE_KINASE_2"/>
    <property type="match status" value="1"/>
</dbReference>
<feature type="binding site" evidence="6">
    <location>
        <position position="15"/>
    </location>
    <ligand>
        <name>ATP</name>
        <dbReference type="ChEBI" id="CHEBI:30616"/>
    </ligand>
</feature>
<comment type="subunit">
    <text evidence="6">Homodimer.</text>
</comment>
<protein>
    <recommendedName>
        <fullName evidence="6">Acetate kinase</fullName>
        <ecNumber evidence="6">2.7.2.1</ecNumber>
    </recommendedName>
    <alternativeName>
        <fullName evidence="6">Acetokinase</fullName>
    </alternativeName>
</protein>
<keyword evidence="6" id="KW-0963">Cytoplasm</keyword>
<dbReference type="PANTHER" id="PTHR21060">
    <property type="entry name" value="ACETATE KINASE"/>
    <property type="match status" value="1"/>
</dbReference>
<dbReference type="UniPathway" id="UPA00340">
    <property type="reaction ID" value="UER00458"/>
</dbReference>
<dbReference type="PIRSF" id="PIRSF000722">
    <property type="entry name" value="Acetate_prop_kin"/>
    <property type="match status" value="1"/>
</dbReference>
<dbReference type="Proteomes" id="UP000465778">
    <property type="component" value="Unassembled WGS sequence"/>
</dbReference>
<dbReference type="PANTHER" id="PTHR21060:SF15">
    <property type="entry name" value="ACETATE KINASE-RELATED"/>
    <property type="match status" value="1"/>
</dbReference>
<feature type="binding site" evidence="6">
    <location>
        <begin position="329"/>
        <end position="333"/>
    </location>
    <ligand>
        <name>ATP</name>
        <dbReference type="ChEBI" id="CHEBI:30616"/>
    </ligand>
</feature>
<evidence type="ECO:0000256" key="1">
    <source>
        <dbReference type="ARBA" id="ARBA00008748"/>
    </source>
</evidence>
<comment type="function">
    <text evidence="6">Catalyzes the formation of acetyl phosphate from acetate and ATP. Can also catalyze the reverse reaction.</text>
</comment>
<accession>A0A380Y0S6</accession>
<dbReference type="GO" id="GO:0000287">
    <property type="term" value="F:magnesium ion binding"/>
    <property type="evidence" value="ECO:0007669"/>
    <property type="project" value="UniProtKB-UniRule"/>
</dbReference>
<keyword evidence="6" id="KW-0479">Metal-binding</keyword>
<feature type="binding site" evidence="6">
    <location>
        <position position="382"/>
    </location>
    <ligand>
        <name>Mg(2+)</name>
        <dbReference type="ChEBI" id="CHEBI:18420"/>
    </ligand>
</feature>
<dbReference type="AlphaFoldDB" id="A0A380Y0S6"/>
<evidence type="ECO:0000256" key="7">
    <source>
        <dbReference type="RuleBase" id="RU003835"/>
    </source>
</evidence>
<dbReference type="RefSeq" id="WP_061792491.1">
    <property type="nucleotide sequence ID" value="NZ_JABVDD010000035.1"/>
</dbReference>
<feature type="active site" description="Proton donor/acceptor" evidence="6">
    <location>
        <position position="146"/>
    </location>
</feature>
<dbReference type="SUPFAM" id="SSF53067">
    <property type="entry name" value="Actin-like ATPase domain"/>
    <property type="match status" value="2"/>
</dbReference>
<dbReference type="InterPro" id="IPR043129">
    <property type="entry name" value="ATPase_NBD"/>
</dbReference>
<dbReference type="InterPro" id="IPR004372">
    <property type="entry name" value="Ac/propionate_kinase"/>
</dbReference>
<dbReference type="GO" id="GO:0006083">
    <property type="term" value="P:acetate metabolic process"/>
    <property type="evidence" value="ECO:0007669"/>
    <property type="project" value="TreeGrafter"/>
</dbReference>
<gene>
    <name evidence="6" type="primary">ackA</name>
    <name evidence="8" type="ORF">KIS1582_3562</name>
</gene>
<dbReference type="InterPro" id="IPR000890">
    <property type="entry name" value="Aliphatic_acid_kin_short-chain"/>
</dbReference>
<dbReference type="CDD" id="cd24010">
    <property type="entry name" value="ASKHA_NBD_AcK_PK"/>
    <property type="match status" value="1"/>
</dbReference>
<dbReference type="OrthoDB" id="9802453at2"/>
<dbReference type="NCBIfam" id="TIGR00016">
    <property type="entry name" value="ackA"/>
    <property type="match status" value="1"/>
</dbReference>
<dbReference type="Gene3D" id="3.30.420.40">
    <property type="match status" value="2"/>
</dbReference>
<dbReference type="HAMAP" id="MF_00020">
    <property type="entry name" value="Acetate_kinase"/>
    <property type="match status" value="1"/>
</dbReference>
<evidence type="ECO:0000313" key="9">
    <source>
        <dbReference type="Proteomes" id="UP000465778"/>
    </source>
</evidence>
<comment type="cofactor">
    <cofactor evidence="6">
        <name>Mg(2+)</name>
        <dbReference type="ChEBI" id="CHEBI:18420"/>
    </cofactor>
    <cofactor evidence="6">
        <name>Mn(2+)</name>
        <dbReference type="ChEBI" id="CHEBI:29035"/>
    </cofactor>
    <text evidence="6">Mg(2+). Can also accept Mn(2+).</text>
</comment>
<comment type="subcellular location">
    <subcellularLocation>
        <location evidence="6">Cytoplasm</location>
    </subcellularLocation>
</comment>
<reference evidence="8 9" key="1">
    <citation type="journal article" date="2020" name="G3 (Bethesda)">
        <title>Whole Genome Sequencing and Comparative Genomics of Two Nematicidal Bacillus Strains Reveals a Wide Range of Possible Virulence Factors.</title>
        <authorList>
            <person name="Susic N."/>
            <person name="Janezic S."/>
            <person name="Rupnik M."/>
            <person name="Geric Stare B."/>
        </authorList>
    </citation>
    <scope>NUCLEOTIDE SEQUENCE [LARGE SCALE GENOMIC DNA]</scope>
    <source>
        <strain evidence="8 9">I-1582</strain>
    </source>
</reference>